<keyword evidence="8" id="KW-0812">Transmembrane</keyword>
<keyword evidence="2" id="KW-0813">Transport</keyword>
<dbReference type="Gene3D" id="1.10.1130.10">
    <property type="entry name" value="Flavocytochrome C3, Chain A"/>
    <property type="match status" value="1"/>
</dbReference>
<feature type="domain" description="Tetrahaem cytochrome" evidence="9">
    <location>
        <begin position="174"/>
        <end position="233"/>
    </location>
</feature>
<comment type="subcellular location">
    <subcellularLocation>
        <location evidence="1">Cell envelope</location>
    </subcellularLocation>
</comment>
<dbReference type="Pfam" id="PF14537">
    <property type="entry name" value="Cytochrom_c3_2"/>
    <property type="match status" value="1"/>
</dbReference>
<reference evidence="11" key="1">
    <citation type="submission" date="2018-05" db="EMBL/GenBank/DDBJ databases">
        <title>Genome Sequencing of selected type strains of the family Eggerthellaceae.</title>
        <authorList>
            <person name="Danylec N."/>
            <person name="Stoll D.A."/>
            <person name="Doetsch A."/>
            <person name="Huch M."/>
        </authorList>
    </citation>
    <scope>NUCLEOTIDE SEQUENCE [LARGE SCALE GENOMIC DNA]</scope>
    <source>
        <strain evidence="11">DSM 24851</strain>
    </source>
</reference>
<evidence type="ECO:0000256" key="4">
    <source>
        <dbReference type="ARBA" id="ARBA00022723"/>
    </source>
</evidence>
<keyword evidence="8" id="KW-1133">Transmembrane helix</keyword>
<evidence type="ECO:0000259" key="9">
    <source>
        <dbReference type="Pfam" id="PF14537"/>
    </source>
</evidence>
<keyword evidence="4" id="KW-0479">Metal-binding</keyword>
<dbReference type="InterPro" id="IPR012286">
    <property type="entry name" value="Tetrahaem_cytochrome"/>
</dbReference>
<evidence type="ECO:0000256" key="3">
    <source>
        <dbReference type="ARBA" id="ARBA00022617"/>
    </source>
</evidence>
<evidence type="ECO:0000313" key="10">
    <source>
        <dbReference type="EMBL" id="RNL39522.1"/>
    </source>
</evidence>
<organism evidence="10 11">
    <name type="scientific">Slackia equolifaciens</name>
    <dbReference type="NCBI Taxonomy" id="498718"/>
    <lineage>
        <taxon>Bacteria</taxon>
        <taxon>Bacillati</taxon>
        <taxon>Actinomycetota</taxon>
        <taxon>Coriobacteriia</taxon>
        <taxon>Eggerthellales</taxon>
        <taxon>Eggerthellaceae</taxon>
        <taxon>Slackia</taxon>
    </lineage>
</organism>
<keyword evidence="3" id="KW-0349">Heme</keyword>
<evidence type="ECO:0000256" key="5">
    <source>
        <dbReference type="ARBA" id="ARBA00022982"/>
    </source>
</evidence>
<name>A0A3N0AXE3_9ACTN</name>
<dbReference type="OrthoDB" id="5397337at2"/>
<keyword evidence="8" id="KW-0472">Membrane</keyword>
<keyword evidence="11" id="KW-1185">Reference proteome</keyword>
<gene>
    <name evidence="10" type="ORF">DMP06_06970</name>
</gene>
<feature type="region of interest" description="Disordered" evidence="7">
    <location>
        <begin position="1"/>
        <end position="26"/>
    </location>
</feature>
<feature type="transmembrane region" description="Helical" evidence="8">
    <location>
        <begin position="36"/>
        <end position="57"/>
    </location>
</feature>
<proteinExistence type="predicted"/>
<evidence type="ECO:0000256" key="8">
    <source>
        <dbReference type="SAM" id="Phobius"/>
    </source>
</evidence>
<evidence type="ECO:0000313" key="11">
    <source>
        <dbReference type="Proteomes" id="UP000269591"/>
    </source>
</evidence>
<dbReference type="SUPFAM" id="SSF48695">
    <property type="entry name" value="Multiheme cytochromes"/>
    <property type="match status" value="1"/>
</dbReference>
<dbReference type="InterPro" id="IPR036280">
    <property type="entry name" value="Multihaem_cyt_sf"/>
</dbReference>
<comment type="caution">
    <text evidence="10">The sequence shown here is derived from an EMBL/GenBank/DDBJ whole genome shotgun (WGS) entry which is preliminary data.</text>
</comment>
<dbReference type="Proteomes" id="UP000269591">
    <property type="component" value="Unassembled WGS sequence"/>
</dbReference>
<dbReference type="EMBL" id="QIBX01000011">
    <property type="protein sequence ID" value="RNL39522.1"/>
    <property type="molecule type" value="Genomic_DNA"/>
</dbReference>
<dbReference type="RefSeq" id="WP_123209024.1">
    <property type="nucleotide sequence ID" value="NZ_JBHTHO010000020.1"/>
</dbReference>
<dbReference type="GO" id="GO:0030313">
    <property type="term" value="C:cell envelope"/>
    <property type="evidence" value="ECO:0007669"/>
    <property type="project" value="UniProtKB-SubCell"/>
</dbReference>
<dbReference type="AlphaFoldDB" id="A0A3N0AXE3"/>
<dbReference type="InterPro" id="IPR038266">
    <property type="entry name" value="NapC/NirT_cytc_sf"/>
</dbReference>
<evidence type="ECO:0000256" key="7">
    <source>
        <dbReference type="SAM" id="MobiDB-lite"/>
    </source>
</evidence>
<protein>
    <submittedName>
        <fullName evidence="10">Cytochrome C</fullName>
    </submittedName>
</protein>
<evidence type="ECO:0000256" key="1">
    <source>
        <dbReference type="ARBA" id="ARBA00004196"/>
    </source>
</evidence>
<evidence type="ECO:0000256" key="2">
    <source>
        <dbReference type="ARBA" id="ARBA00022448"/>
    </source>
</evidence>
<dbReference type="Gene3D" id="1.10.3820.10">
    <property type="entry name" value="Di-heme elbow motif domain"/>
    <property type="match status" value="1"/>
</dbReference>
<keyword evidence="6" id="KW-0408">Iron</keyword>
<keyword evidence="5" id="KW-0249">Electron transport</keyword>
<sequence length="256" mass="27912">MADEIKNEATEAVEETTEATATDAKAKKAKGGKKKLPIILGVVVVVIVAAGAGFWVWHEQPSFCNAICHTPMDASYETYATGNQDKWGNDITDENAKMAMMAYNHKVTDGTTCLECHVPNIGQQINEGIHWVTGSYEVEGVNKKGQTIPTERDLATLAEGVGYEDEEQFCLNDSCHHVTDDGTELKNRDDLIAATADLAEVRNPHKTQHGDVACSQCHKAHAQSVNYCTQCHSDAPVPEGWLTMSEAKQLHTVDAE</sequence>
<evidence type="ECO:0000256" key="6">
    <source>
        <dbReference type="ARBA" id="ARBA00023004"/>
    </source>
</evidence>
<dbReference type="GO" id="GO:0046872">
    <property type="term" value="F:metal ion binding"/>
    <property type="evidence" value="ECO:0007669"/>
    <property type="project" value="UniProtKB-KW"/>
</dbReference>
<accession>A0A3N0AXE3</accession>